<keyword evidence="1" id="KW-0812">Transmembrane</keyword>
<comment type="caution">
    <text evidence="3">The sequence shown here is derived from an EMBL/GenBank/DDBJ whole genome shotgun (WGS) entry which is preliminary data.</text>
</comment>
<organism evidence="3 4">
    <name type="scientific">Streptomyces mashuensis</name>
    <dbReference type="NCBI Taxonomy" id="33904"/>
    <lineage>
        <taxon>Bacteria</taxon>
        <taxon>Bacillati</taxon>
        <taxon>Actinomycetota</taxon>
        <taxon>Actinomycetes</taxon>
        <taxon>Kitasatosporales</taxon>
        <taxon>Streptomycetaceae</taxon>
        <taxon>Streptomyces</taxon>
    </lineage>
</organism>
<reference evidence="3" key="2">
    <citation type="submission" date="2020-09" db="EMBL/GenBank/DDBJ databases">
        <authorList>
            <person name="Sun Q."/>
            <person name="Ohkuma M."/>
        </authorList>
    </citation>
    <scope>NUCLEOTIDE SEQUENCE</scope>
    <source>
        <strain evidence="3">JCM 4059</strain>
    </source>
</reference>
<feature type="transmembrane region" description="Helical" evidence="1">
    <location>
        <begin position="98"/>
        <end position="115"/>
    </location>
</feature>
<dbReference type="Proteomes" id="UP000638313">
    <property type="component" value="Unassembled WGS sequence"/>
</dbReference>
<name>A0A919B514_9ACTN</name>
<keyword evidence="4" id="KW-1185">Reference proteome</keyword>
<feature type="domain" description="Fatty acid desaturase" evidence="2">
    <location>
        <begin position="67"/>
        <end position="310"/>
    </location>
</feature>
<sequence>MESPSGEGTRHAPEPVAAAAELRASLKHLRTGIRGRVFATKLVVCALITVTGGVLAAQDALSVRIAGVVLLGCMYAHAAELQHETLHNLAFRSRRANTVAGTVLGMPMLISFAAYRTSHLRHHRYLGTPLNREFFDYGDQYGAGQRSRTAAALDWVTRFTMFHHYGLFLASTVRALRGQDFAGETATVSRRIRRDHLLMLAAVLALTALSLALGSTLVLWVWVLPLVLVAAPVHALVELPEHHRCETLNEDPFRNTRTIRSNRLMTWFTNGNNYHVEHHVMPNLPIERLPDLHAEIRDRLHFYHPGYVDYFRKLVAK</sequence>
<dbReference type="PANTHER" id="PTHR19353">
    <property type="entry name" value="FATTY ACID DESATURASE 2"/>
    <property type="match status" value="1"/>
</dbReference>
<feature type="transmembrane region" description="Helical" evidence="1">
    <location>
        <begin position="37"/>
        <end position="55"/>
    </location>
</feature>
<keyword evidence="1" id="KW-1133">Transmembrane helix</keyword>
<protein>
    <submittedName>
        <fullName evidence="3">Fatty acid desaturase</fullName>
    </submittedName>
</protein>
<feature type="transmembrane region" description="Helical" evidence="1">
    <location>
        <begin position="197"/>
        <end position="213"/>
    </location>
</feature>
<dbReference type="GO" id="GO:0008610">
    <property type="term" value="P:lipid biosynthetic process"/>
    <property type="evidence" value="ECO:0007669"/>
    <property type="project" value="UniProtKB-ARBA"/>
</dbReference>
<reference evidence="3" key="1">
    <citation type="journal article" date="2014" name="Int. J. Syst. Evol. Microbiol.">
        <title>Complete genome sequence of Corynebacterium casei LMG S-19264T (=DSM 44701T), isolated from a smear-ripened cheese.</title>
        <authorList>
            <consortium name="US DOE Joint Genome Institute (JGI-PGF)"/>
            <person name="Walter F."/>
            <person name="Albersmeier A."/>
            <person name="Kalinowski J."/>
            <person name="Ruckert C."/>
        </authorList>
    </citation>
    <scope>NUCLEOTIDE SEQUENCE</scope>
    <source>
        <strain evidence="3">JCM 4059</strain>
    </source>
</reference>
<dbReference type="InterPro" id="IPR005804">
    <property type="entry name" value="FA_desaturase_dom"/>
</dbReference>
<dbReference type="EMBL" id="BNBD01000007">
    <property type="protein sequence ID" value="GHF52410.1"/>
    <property type="molecule type" value="Genomic_DNA"/>
</dbReference>
<dbReference type="AlphaFoldDB" id="A0A919B514"/>
<evidence type="ECO:0000256" key="1">
    <source>
        <dbReference type="SAM" id="Phobius"/>
    </source>
</evidence>
<gene>
    <name evidence="3" type="ORF">GCM10010218_37340</name>
</gene>
<dbReference type="GO" id="GO:0016717">
    <property type="term" value="F:oxidoreductase activity, acting on paired donors, with oxidation of a pair of donors resulting in the reduction of molecular oxygen to two molecules of water"/>
    <property type="evidence" value="ECO:0007669"/>
    <property type="project" value="TreeGrafter"/>
</dbReference>
<dbReference type="Pfam" id="PF00487">
    <property type="entry name" value="FA_desaturase"/>
    <property type="match status" value="1"/>
</dbReference>
<proteinExistence type="predicted"/>
<evidence type="ECO:0000313" key="3">
    <source>
        <dbReference type="EMBL" id="GHF52410.1"/>
    </source>
</evidence>
<dbReference type="GO" id="GO:0016020">
    <property type="term" value="C:membrane"/>
    <property type="evidence" value="ECO:0007669"/>
    <property type="project" value="TreeGrafter"/>
</dbReference>
<dbReference type="PANTHER" id="PTHR19353:SF19">
    <property type="entry name" value="DELTA(5) FATTY ACID DESATURASE C-RELATED"/>
    <property type="match status" value="1"/>
</dbReference>
<accession>A0A919B514</accession>
<evidence type="ECO:0000313" key="4">
    <source>
        <dbReference type="Proteomes" id="UP000638313"/>
    </source>
</evidence>
<keyword evidence="1" id="KW-0472">Membrane</keyword>
<dbReference type="InterPro" id="IPR012171">
    <property type="entry name" value="Fatty_acid_desaturase"/>
</dbReference>
<dbReference type="RefSeq" id="WP_190130769.1">
    <property type="nucleotide sequence ID" value="NZ_BNBD01000007.1"/>
</dbReference>
<evidence type="ECO:0000259" key="2">
    <source>
        <dbReference type="Pfam" id="PF00487"/>
    </source>
</evidence>